<protein>
    <submittedName>
        <fullName evidence="2">Uncharacterized protein</fullName>
    </submittedName>
</protein>
<accession>D3DXX8</accession>
<dbReference type="KEGG" id="rme:Rmet_6541"/>
<keyword evidence="1" id="KW-1133">Transmembrane helix</keyword>
<feature type="transmembrane region" description="Helical" evidence="1">
    <location>
        <begin position="39"/>
        <end position="60"/>
    </location>
</feature>
<keyword evidence="3" id="KW-1185">Reference proteome</keyword>
<keyword evidence="1" id="KW-0812">Transmembrane</keyword>
<keyword evidence="1" id="KW-0472">Membrane</keyword>
<dbReference type="STRING" id="266264.Rmet_6541"/>
<dbReference type="AlphaFoldDB" id="D3DXX8"/>
<evidence type="ECO:0000313" key="3">
    <source>
        <dbReference type="Proteomes" id="UP000002429"/>
    </source>
</evidence>
<dbReference type="HOGENOM" id="CLU_2864649_0_0_4"/>
<name>D3DXX8_CUPMC</name>
<evidence type="ECO:0000256" key="1">
    <source>
        <dbReference type="SAM" id="Phobius"/>
    </source>
</evidence>
<dbReference type="EMBL" id="CP000352">
    <property type="protein sequence ID" value="ADC45148.1"/>
    <property type="molecule type" value="Genomic_DNA"/>
</dbReference>
<evidence type="ECO:0000313" key="2">
    <source>
        <dbReference type="EMBL" id="ADC45148.1"/>
    </source>
</evidence>
<gene>
    <name evidence="2" type="ordered locus">Rmet_6541</name>
</gene>
<sequence length="64" mass="6634">MVGVVACVPVLEVVALVGVESPPPPQPANAMVRQAKDTAVSFAGYVIRLPLVLISLYALFDGSP</sequence>
<dbReference type="Proteomes" id="UP000002429">
    <property type="component" value="Chromosome"/>
</dbReference>
<organism evidence="2 3">
    <name type="scientific">Cupriavidus metallidurans (strain ATCC 43123 / DSM 2839 / NBRC 102507 / CH34)</name>
    <name type="common">Ralstonia metallidurans</name>
    <dbReference type="NCBI Taxonomy" id="266264"/>
    <lineage>
        <taxon>Bacteria</taxon>
        <taxon>Pseudomonadati</taxon>
        <taxon>Pseudomonadota</taxon>
        <taxon>Betaproteobacteria</taxon>
        <taxon>Burkholderiales</taxon>
        <taxon>Burkholderiaceae</taxon>
        <taxon>Cupriavidus</taxon>
    </lineage>
</organism>
<proteinExistence type="predicted"/>
<reference evidence="3" key="1">
    <citation type="journal article" date="2010" name="PLoS ONE">
        <title>The complete genome sequence of Cupriavidus metallidurans strain CH34, a master survivalist in harsh and anthropogenic environments.</title>
        <authorList>
            <person name="Janssen P.J."/>
            <person name="Van Houdt R."/>
            <person name="Moors H."/>
            <person name="Monsieurs P."/>
            <person name="Morin N."/>
            <person name="Michaux A."/>
            <person name="Benotmane M.A."/>
            <person name="Leys N."/>
            <person name="Vallaeys T."/>
            <person name="Lapidus A."/>
            <person name="Monchy S."/>
            <person name="Medigue C."/>
            <person name="Taghavi S."/>
            <person name="McCorkle S."/>
            <person name="Dunn J."/>
            <person name="van der Lelie D."/>
            <person name="Mergeay M."/>
        </authorList>
    </citation>
    <scope>NUCLEOTIDE SEQUENCE [LARGE SCALE GENOMIC DNA]</scope>
    <source>
        <strain evidence="3">ATCC 43123 / DSM 2839 / NBRC 102507 / CH34</strain>
    </source>
</reference>